<sequence>MADAKVTAASKGLGVDAIIAQSTANISETKKSFGVSEQFKKYMHQSFSSKKKDVANDVLSIKSEKNLGINNKRVPTIKEGKINSLEDKMKLNSTKDILNNIEGILKDIVKEQFDVSDEEIDEALSNLGFNVLNLLDPKNLADFVANISNEADVTNLLLGQDFRDILGVIKDISKQMQEIIGITSDEVNQIASEVLSDESAKEVEIIPKEFTQENLEDSQEILKQSENVMGKAVSTLSSEGTKITDEKGNNKESVVNDNGLNNSIDENGLNIEVIKEDDNYKDSDLDKNLNKNQVIEPEDEKADKEKDNTFEKTKNNILNRPHENVGVNANFNPNKVEASNSPQMNVVSYMQGDKTLVLIEKITNNIKVVIQEHATTMEMQLEPENLGKLYLQVTAKDGAVHAQISAQNEAIKNILANQIVALEENLKSSGVKVEAIDVTVASHNFEQNLEQNNKRDEENANILQGNLKVLRRNIKLDSLDSLAGIMTEEEQLVAQIMKDNGNSVDLTA</sequence>
<gene>
    <name evidence="4" type="ORF">SAMN02910429_00463</name>
</gene>
<keyword evidence="4" id="KW-0282">Flagellum</keyword>
<dbReference type="RefSeq" id="WP_074730362.1">
    <property type="nucleotide sequence ID" value="NZ_FOGW01000005.1"/>
</dbReference>
<feature type="region of interest" description="Disordered" evidence="2">
    <location>
        <begin position="239"/>
        <end position="261"/>
    </location>
</feature>
<feature type="coiled-coil region" evidence="1">
    <location>
        <begin position="446"/>
        <end position="473"/>
    </location>
</feature>
<evidence type="ECO:0000313" key="5">
    <source>
        <dbReference type="Proteomes" id="UP000182471"/>
    </source>
</evidence>
<feature type="domain" description="Flagellar hook-length control protein-like C-terminal" evidence="3">
    <location>
        <begin position="370"/>
        <end position="443"/>
    </location>
</feature>
<dbReference type="InterPro" id="IPR038610">
    <property type="entry name" value="FliK-like_C_sf"/>
</dbReference>
<accession>A0A1H9Q5V1</accession>
<name>A0A1H9Q5V1_9FIRM</name>
<dbReference type="AlphaFoldDB" id="A0A1H9Q5V1"/>
<dbReference type="Pfam" id="PF02120">
    <property type="entry name" value="Flg_hook"/>
    <property type="match status" value="1"/>
</dbReference>
<dbReference type="Gene3D" id="3.30.750.140">
    <property type="match status" value="1"/>
</dbReference>
<dbReference type="CDD" id="cd17470">
    <property type="entry name" value="T3SS_Flik_C"/>
    <property type="match status" value="1"/>
</dbReference>
<keyword evidence="4" id="KW-0966">Cell projection</keyword>
<protein>
    <submittedName>
        <fullName evidence="4">Flagellar hook-length control protein FliK</fullName>
    </submittedName>
</protein>
<evidence type="ECO:0000256" key="2">
    <source>
        <dbReference type="SAM" id="MobiDB-lite"/>
    </source>
</evidence>
<evidence type="ECO:0000256" key="1">
    <source>
        <dbReference type="SAM" id="Coils"/>
    </source>
</evidence>
<dbReference type="Proteomes" id="UP000182471">
    <property type="component" value="Unassembled WGS sequence"/>
</dbReference>
<keyword evidence="1" id="KW-0175">Coiled coil</keyword>
<dbReference type="EMBL" id="FOGW01000005">
    <property type="protein sequence ID" value="SER55946.1"/>
    <property type="molecule type" value="Genomic_DNA"/>
</dbReference>
<proteinExistence type="predicted"/>
<organism evidence="4 5">
    <name type="scientific">Lachnobacterium bovis</name>
    <dbReference type="NCBI Taxonomy" id="140626"/>
    <lineage>
        <taxon>Bacteria</taxon>
        <taxon>Bacillati</taxon>
        <taxon>Bacillota</taxon>
        <taxon>Clostridia</taxon>
        <taxon>Lachnospirales</taxon>
        <taxon>Lachnospiraceae</taxon>
        <taxon>Lachnobacterium</taxon>
    </lineage>
</organism>
<keyword evidence="4" id="KW-0969">Cilium</keyword>
<feature type="compositionally biased region" description="Polar residues" evidence="2">
    <location>
        <begin position="251"/>
        <end position="261"/>
    </location>
</feature>
<reference evidence="5" key="1">
    <citation type="submission" date="2016-10" db="EMBL/GenBank/DDBJ databases">
        <authorList>
            <person name="Varghese N."/>
            <person name="Submissions S."/>
        </authorList>
    </citation>
    <scope>NUCLEOTIDE SEQUENCE [LARGE SCALE GENOMIC DNA]</scope>
    <source>
        <strain evidence="5">S1b</strain>
    </source>
</reference>
<evidence type="ECO:0000259" key="3">
    <source>
        <dbReference type="Pfam" id="PF02120"/>
    </source>
</evidence>
<keyword evidence="5" id="KW-1185">Reference proteome</keyword>
<evidence type="ECO:0000313" key="4">
    <source>
        <dbReference type="EMBL" id="SER55946.1"/>
    </source>
</evidence>
<dbReference type="InterPro" id="IPR021136">
    <property type="entry name" value="Flagellar_hook_control-like_C"/>
</dbReference>